<keyword evidence="2" id="KW-1185">Reference proteome</keyword>
<reference evidence="1" key="1">
    <citation type="submission" date="2023-10" db="EMBL/GenBank/DDBJ databases">
        <authorList>
            <person name="Rodriguez Cubillos JULIANA M."/>
            <person name="De Vega J."/>
        </authorList>
    </citation>
    <scope>NUCLEOTIDE SEQUENCE</scope>
</reference>
<sequence length="369" mass="43212">MIITTLTEDFHNCSTSFPLVAGNSSLESEMDKSMLVVVTNEKVCNYLPHDLVLFILSKLSLKSLKQFQCVCKSWSLLFHNSYFTNMYINNIIGNNYSYYDDTFLVLHKLLPKTDRYRNHCEFYWLSGDKFENRVKLDWPPPFQNDDDDTNIYIVGSVSINGILFVSNKDLDVPINSYCETRLFMNLRSFPPSPVENIPHDRNPWFVLHGFGYDHVNDDYKIIQMIDFSPDYSDDEGEDLTQKDRSYNPLWEIYTLRSNSWKKLNVDMRNYYYYSKLRGIRVYMDGFFHWWAKSVSKNIEECLLSFDFSNEVVLTTPMALNINDSFDRFDVRFAERHLVLLNGSIALISTYLKAATYLISILGKPGVRES</sequence>
<protein>
    <submittedName>
        <fullName evidence="1">Uncharacterized protein</fullName>
    </submittedName>
</protein>
<comment type="caution">
    <text evidence="1">The sequence shown here is derived from an EMBL/GenBank/DDBJ whole genome shotgun (WGS) entry which is preliminary data.</text>
</comment>
<accession>A0ACB0L6X1</accession>
<dbReference type="EMBL" id="CASHSV030000409">
    <property type="protein sequence ID" value="CAJ2664149.1"/>
    <property type="molecule type" value="Genomic_DNA"/>
</dbReference>
<dbReference type="Proteomes" id="UP001177021">
    <property type="component" value="Unassembled WGS sequence"/>
</dbReference>
<gene>
    <name evidence="1" type="ORF">MILVUS5_LOCUS29433</name>
</gene>
<evidence type="ECO:0000313" key="1">
    <source>
        <dbReference type="EMBL" id="CAJ2664149.1"/>
    </source>
</evidence>
<organism evidence="1 2">
    <name type="scientific">Trifolium pratense</name>
    <name type="common">Red clover</name>
    <dbReference type="NCBI Taxonomy" id="57577"/>
    <lineage>
        <taxon>Eukaryota</taxon>
        <taxon>Viridiplantae</taxon>
        <taxon>Streptophyta</taxon>
        <taxon>Embryophyta</taxon>
        <taxon>Tracheophyta</taxon>
        <taxon>Spermatophyta</taxon>
        <taxon>Magnoliopsida</taxon>
        <taxon>eudicotyledons</taxon>
        <taxon>Gunneridae</taxon>
        <taxon>Pentapetalae</taxon>
        <taxon>rosids</taxon>
        <taxon>fabids</taxon>
        <taxon>Fabales</taxon>
        <taxon>Fabaceae</taxon>
        <taxon>Papilionoideae</taxon>
        <taxon>50 kb inversion clade</taxon>
        <taxon>NPAAA clade</taxon>
        <taxon>Hologalegina</taxon>
        <taxon>IRL clade</taxon>
        <taxon>Trifolieae</taxon>
        <taxon>Trifolium</taxon>
    </lineage>
</organism>
<name>A0ACB0L6X1_TRIPR</name>
<evidence type="ECO:0000313" key="2">
    <source>
        <dbReference type="Proteomes" id="UP001177021"/>
    </source>
</evidence>
<proteinExistence type="predicted"/>